<dbReference type="Pfam" id="PF09636">
    <property type="entry name" value="XkdW"/>
    <property type="match status" value="1"/>
</dbReference>
<feature type="domain" description="Bacteriophage SP-beta YorD" evidence="1">
    <location>
        <begin position="11"/>
        <end position="63"/>
    </location>
</feature>
<dbReference type="SUPFAM" id="SSF159865">
    <property type="entry name" value="XkdW-like"/>
    <property type="match status" value="1"/>
</dbReference>
<evidence type="ECO:0000259" key="1">
    <source>
        <dbReference type="Pfam" id="PF09636"/>
    </source>
</evidence>
<dbReference type="Gene3D" id="3.30.56.60">
    <property type="entry name" value="XkdW-like"/>
    <property type="match status" value="1"/>
</dbReference>
<reference evidence="2" key="2">
    <citation type="submission" date="2015-03" db="EMBL/GenBank/DDBJ databases">
        <authorList>
            <person name="Chow C.-E.T."/>
            <person name="Winget D.M."/>
            <person name="White R.A.III."/>
            <person name="Hallam S.J."/>
            <person name="Suttle C.A."/>
        </authorList>
    </citation>
    <scope>NUCLEOTIDE SEQUENCE</scope>
    <source>
        <strain evidence="2">Anoxic3_6</strain>
    </source>
</reference>
<reference evidence="2" key="1">
    <citation type="journal article" date="2015" name="Front. Microbiol.">
        <title>Combining genomic sequencing methods to explore viral diversity and reveal potential virus-host interactions.</title>
        <authorList>
            <person name="Chow C.E."/>
            <person name="Winget D.M."/>
            <person name="White R.A.III."/>
            <person name="Hallam S.J."/>
            <person name="Suttle C.A."/>
        </authorList>
    </citation>
    <scope>NUCLEOTIDE SEQUENCE</scope>
    <source>
        <strain evidence="2">Anoxic3_6</strain>
    </source>
</reference>
<protein>
    <recommendedName>
        <fullName evidence="1">Bacteriophage SP-beta YorD domain-containing protein</fullName>
    </recommendedName>
</protein>
<proteinExistence type="predicted"/>
<dbReference type="InterPro" id="IPR035950">
    <property type="entry name" value="XkdW-like_sf"/>
</dbReference>
<sequence length="109" mass="12274">MAQLSTKIKEYCKANNVSEVDFLNDVMLQDDSNGQGVYIAEWNLDIAQPTDEQLASYETAANTVESNAQVDATRISQYGSWGDQLDEIYHDIDAWKTRIQTIKNNNPKG</sequence>
<dbReference type="InterPro" id="IPR019094">
    <property type="entry name" value="Phage_SP-beta_YorD"/>
</dbReference>
<dbReference type="EMBL" id="KR029581">
    <property type="protein sequence ID" value="AKH46318.1"/>
    <property type="molecule type" value="Genomic_DNA"/>
</dbReference>
<accession>A0A0F7L488</accession>
<evidence type="ECO:0000313" key="2">
    <source>
        <dbReference type="EMBL" id="AKH46318.1"/>
    </source>
</evidence>
<organism evidence="2">
    <name type="scientific">uncultured marine virus</name>
    <dbReference type="NCBI Taxonomy" id="186617"/>
    <lineage>
        <taxon>Viruses</taxon>
        <taxon>environmental samples</taxon>
    </lineage>
</organism>
<name>A0A0F7L488_9VIRU</name>